<dbReference type="Pfam" id="PF01385">
    <property type="entry name" value="OrfB_IS605"/>
    <property type="match status" value="1"/>
</dbReference>
<comment type="caution">
    <text evidence="4">The sequence shown here is derived from an EMBL/GenBank/DDBJ whole genome shotgun (WGS) entry which is preliminary data.</text>
</comment>
<keyword evidence="5" id="KW-1185">Reference proteome</keyword>
<sequence length="375" mass="40937">MKVTQAYRYALDPTPGQAAALASHCGAARFAFNWGLALVKAALSQREAEESYGVPGEHLTQAPWSLYSLRRAWNAAKDRLAPWWADNSKEAYNSGLDNLARALKNWNSSRKGTRKGRAMGFPRFRSKHRAASSCRFTTGAIRVEADRHHVTLPRLGTIRTAESTRKLARHLQRGTGRILSATVRFEGGRWFVAFTCEIDHADRVPARPDAVVGVDLGVKDLAVLSTGEVIASPKHHRAALRRLRRLNKQLDRRIGPRSPDGARRQPSARWAKTRAALGKAHARVANQRRDGLHKLTSRLAATWGTVVVEDLNVSGMLANRCPGCSPTGVWPGRSPMSAWPKRGASSPTRPPGVAAGSSSPTGGFPPARLVRVAAR</sequence>
<organism evidence="4 5">
    <name type="scientific">Streptosporangium sandarakinum</name>
    <dbReference type="NCBI Taxonomy" id="1260955"/>
    <lineage>
        <taxon>Bacteria</taxon>
        <taxon>Bacillati</taxon>
        <taxon>Actinomycetota</taxon>
        <taxon>Actinomycetes</taxon>
        <taxon>Streptosporangiales</taxon>
        <taxon>Streptosporangiaceae</taxon>
        <taxon>Streptosporangium</taxon>
    </lineage>
</organism>
<proteinExistence type="predicted"/>
<dbReference type="InterPro" id="IPR021027">
    <property type="entry name" value="Transposase_put_HTH"/>
</dbReference>
<dbReference type="RefSeq" id="WP_218911663.1">
    <property type="nucleotide sequence ID" value="NZ_JACCCO010000001.1"/>
</dbReference>
<feature type="region of interest" description="Disordered" evidence="1">
    <location>
        <begin position="332"/>
        <end position="367"/>
    </location>
</feature>
<dbReference type="InterPro" id="IPR001959">
    <property type="entry name" value="Transposase"/>
</dbReference>
<accession>A0A852UU12</accession>
<dbReference type="Proteomes" id="UP000576393">
    <property type="component" value="Unassembled WGS sequence"/>
</dbReference>
<evidence type="ECO:0000313" key="5">
    <source>
        <dbReference type="Proteomes" id="UP000576393"/>
    </source>
</evidence>
<evidence type="ECO:0000256" key="1">
    <source>
        <dbReference type="SAM" id="MobiDB-lite"/>
    </source>
</evidence>
<dbReference type="NCBIfam" id="NF038280">
    <property type="entry name" value="IS607_TnpB"/>
    <property type="match status" value="1"/>
</dbReference>
<dbReference type="InterPro" id="IPR053470">
    <property type="entry name" value="RNA-guided_DNA_endonuclease"/>
</dbReference>
<evidence type="ECO:0000313" key="4">
    <source>
        <dbReference type="EMBL" id="NYF39719.1"/>
    </source>
</evidence>
<feature type="domain" description="Transposase putative helix-turn-helix" evidence="3">
    <location>
        <begin position="1"/>
        <end position="46"/>
    </location>
</feature>
<dbReference type="EMBL" id="JACCCO010000001">
    <property type="protein sequence ID" value="NYF39719.1"/>
    <property type="molecule type" value="Genomic_DNA"/>
</dbReference>
<gene>
    <name evidence="4" type="ORF">HDA43_001878</name>
</gene>
<evidence type="ECO:0000259" key="3">
    <source>
        <dbReference type="Pfam" id="PF12323"/>
    </source>
</evidence>
<dbReference type="Pfam" id="PF12323">
    <property type="entry name" value="HTH_OrfB_IS605"/>
    <property type="match status" value="1"/>
</dbReference>
<reference evidence="4 5" key="1">
    <citation type="submission" date="2020-07" db="EMBL/GenBank/DDBJ databases">
        <title>Sequencing the genomes of 1000 actinobacteria strains.</title>
        <authorList>
            <person name="Klenk H.-P."/>
        </authorList>
    </citation>
    <scope>NUCLEOTIDE SEQUENCE [LARGE SCALE GENOMIC DNA]</scope>
    <source>
        <strain evidence="4 5">DSM 45763</strain>
    </source>
</reference>
<dbReference type="AlphaFoldDB" id="A0A852UU12"/>
<evidence type="ECO:0000259" key="2">
    <source>
        <dbReference type="Pfam" id="PF01385"/>
    </source>
</evidence>
<name>A0A852UU12_9ACTN</name>
<dbReference type="NCBIfam" id="NF040570">
    <property type="entry name" value="guided_TnpB"/>
    <property type="match status" value="1"/>
</dbReference>
<protein>
    <submittedName>
        <fullName evidence="4">Putative transposase</fullName>
    </submittedName>
</protein>
<feature type="domain" description="Probable transposase IS891/IS1136/IS1341" evidence="2">
    <location>
        <begin position="203"/>
        <end position="319"/>
    </location>
</feature>